<keyword evidence="2" id="KW-1185">Reference proteome</keyword>
<dbReference type="Ensembl" id="ENSNVIT00000017348.1">
    <property type="protein sequence ID" value="ENSNVIP00000014869.1"/>
    <property type="gene ID" value="ENSNVIG00000011657.1"/>
</dbReference>
<reference evidence="1" key="2">
    <citation type="submission" date="2025-09" db="UniProtKB">
        <authorList>
            <consortium name="Ensembl"/>
        </authorList>
    </citation>
    <scope>IDENTIFICATION</scope>
</reference>
<proteinExistence type="predicted"/>
<reference evidence="1" key="1">
    <citation type="submission" date="2025-08" db="UniProtKB">
        <authorList>
            <consortium name="Ensembl"/>
        </authorList>
    </citation>
    <scope>IDENTIFICATION</scope>
</reference>
<accession>A0A8C7B465</accession>
<dbReference type="AlphaFoldDB" id="A0A8C7B465"/>
<evidence type="ECO:0000313" key="2">
    <source>
        <dbReference type="Proteomes" id="UP000694425"/>
    </source>
</evidence>
<evidence type="ECO:0000313" key="1">
    <source>
        <dbReference type="Ensembl" id="ENSNVIP00000014869.1"/>
    </source>
</evidence>
<sequence>MGEKAYWIQLHSTLQQLFDKDRTQLGTIYVDSSCLTWEGLLFQEKTAMVSCLVFHSRKSSTASQGRTISPHQIAASSARLWASCRLMKTLSWDSTRFLLKMMFLLIKDASVCTNDMFTLALHNFSWPPPNQALMLFPPLFSSRYDSQSSRGSK</sequence>
<protein>
    <submittedName>
        <fullName evidence="1">Uncharacterized protein</fullName>
    </submittedName>
</protein>
<name>A0A8C7B465_NEOVI</name>
<dbReference type="Proteomes" id="UP000694425">
    <property type="component" value="Unplaced"/>
</dbReference>
<dbReference type="SUPFAM" id="SSF54427">
    <property type="entry name" value="NTF2-like"/>
    <property type="match status" value="1"/>
</dbReference>
<dbReference type="GeneTree" id="ENSGT00950000184614"/>
<organism evidence="1 2">
    <name type="scientific">Neovison vison</name>
    <name type="common">American mink</name>
    <name type="synonym">Mustela vison</name>
    <dbReference type="NCBI Taxonomy" id="452646"/>
    <lineage>
        <taxon>Eukaryota</taxon>
        <taxon>Metazoa</taxon>
        <taxon>Chordata</taxon>
        <taxon>Craniata</taxon>
        <taxon>Vertebrata</taxon>
        <taxon>Euteleostomi</taxon>
        <taxon>Mammalia</taxon>
        <taxon>Eutheria</taxon>
        <taxon>Laurasiatheria</taxon>
        <taxon>Carnivora</taxon>
        <taxon>Caniformia</taxon>
        <taxon>Musteloidea</taxon>
        <taxon>Mustelidae</taxon>
        <taxon>Mustelinae</taxon>
        <taxon>Neogale</taxon>
    </lineage>
</organism>
<dbReference type="InterPro" id="IPR032710">
    <property type="entry name" value="NTF2-like_dom_sf"/>
</dbReference>